<dbReference type="EMBL" id="JAERQG010000002">
    <property type="protein sequence ID" value="MBL0765756.1"/>
    <property type="molecule type" value="Genomic_DNA"/>
</dbReference>
<dbReference type="Proteomes" id="UP000642920">
    <property type="component" value="Unassembled WGS sequence"/>
</dbReference>
<keyword evidence="2" id="KW-1185">Reference proteome</keyword>
<reference evidence="1" key="1">
    <citation type="submission" date="2021-01" db="EMBL/GenBank/DDBJ databases">
        <title>Marivirga sp. nov., isolated from intertidal surface sediments.</title>
        <authorList>
            <person name="Zhang M."/>
        </authorList>
    </citation>
    <scope>NUCLEOTIDE SEQUENCE</scope>
    <source>
        <strain evidence="1">SM1354</strain>
    </source>
</reference>
<evidence type="ECO:0000313" key="1">
    <source>
        <dbReference type="EMBL" id="MBL0765756.1"/>
    </source>
</evidence>
<dbReference type="Gene3D" id="1.25.10.10">
    <property type="entry name" value="Leucine-rich Repeat Variant"/>
    <property type="match status" value="1"/>
</dbReference>
<dbReference type="InterPro" id="IPR011989">
    <property type="entry name" value="ARM-like"/>
</dbReference>
<protein>
    <submittedName>
        <fullName evidence="1">Uncharacterized protein</fullName>
    </submittedName>
</protein>
<gene>
    <name evidence="1" type="ORF">JKP34_10880</name>
</gene>
<proteinExistence type="predicted"/>
<accession>A0A937DK09</accession>
<organism evidence="1 2">
    <name type="scientific">Marivirga atlantica</name>
    <dbReference type="NCBI Taxonomy" id="1548457"/>
    <lineage>
        <taxon>Bacteria</taxon>
        <taxon>Pseudomonadati</taxon>
        <taxon>Bacteroidota</taxon>
        <taxon>Cytophagia</taxon>
        <taxon>Cytophagales</taxon>
        <taxon>Marivirgaceae</taxon>
        <taxon>Marivirga</taxon>
    </lineage>
</organism>
<dbReference type="AlphaFoldDB" id="A0A937DK09"/>
<dbReference type="InterPro" id="IPR016024">
    <property type="entry name" value="ARM-type_fold"/>
</dbReference>
<dbReference type="SUPFAM" id="SSF48371">
    <property type="entry name" value="ARM repeat"/>
    <property type="match status" value="1"/>
</dbReference>
<comment type="caution">
    <text evidence="1">The sequence shown here is derived from an EMBL/GenBank/DDBJ whole genome shotgun (WGS) entry which is preliminary data.</text>
</comment>
<name>A0A937DK09_9BACT</name>
<dbReference type="RefSeq" id="WP_201920986.1">
    <property type="nucleotide sequence ID" value="NZ_JAERQG010000002.1"/>
</dbReference>
<evidence type="ECO:0000313" key="2">
    <source>
        <dbReference type="Proteomes" id="UP000642920"/>
    </source>
</evidence>
<sequence length="306" mass="34512">MKTFFTSILFIFTIQLSSAQNVIQELQDYIQSVREGSFAPVPQSLLSETEQAEELLNALKTYQADSNSVIRTRAYNIGKRLGQGHPVQAIRQQAINQQIKALADADIGLRVKAINALTGFKNTDFTSNQEQRIINGLNAAMPHLEKYAMLVGYMNNDAAIAPLKQVEQQISSGWTKFNIQLALARRGDKQATTAVLNKMKTATINDDFIYDLSPLLVYTRNKEVFKFLEDIIFSEEANCNSANPNRSVDILCGYRLLEYMAPAIEGSPLTVDEYGELEVTNYEQALQDFRDWLLQNPNYSLVENTY</sequence>